<feature type="domain" description="HTH lysR-type" evidence="5">
    <location>
        <begin position="2"/>
        <end position="59"/>
    </location>
</feature>
<keyword evidence="4" id="KW-0804">Transcription</keyword>
<evidence type="ECO:0000256" key="3">
    <source>
        <dbReference type="ARBA" id="ARBA00023125"/>
    </source>
</evidence>
<sequence length="300" mass="31653">MLDLRRLRYFVVVADELHFGRAALRLRVAQPPLTRHIAALESELGVRLFERSTRAVRLTPQGELFLEHARHVVSAAAEAEASARKIAQGIAGRIVIGYASAIPMSDTFPDVIRAASRTMPDVELAFREAATASQRRQIADGAMDVGFGWAWDGAPGVPVASIVVSREPLVAAVPAGHPLAGRARLDVAELADATFVTFPPGYGSALTAALDDLCARAGFSPRIGATAAQITTLVSLVAAERGIAIVPAFTATLQRAGVVYVPLAGARAVEQIVSWNAPFSSACVERFVALARSLAQPAST</sequence>
<dbReference type="OrthoDB" id="5292387at2"/>
<dbReference type="InterPro" id="IPR036388">
    <property type="entry name" value="WH-like_DNA-bd_sf"/>
</dbReference>
<evidence type="ECO:0000256" key="1">
    <source>
        <dbReference type="ARBA" id="ARBA00009437"/>
    </source>
</evidence>
<comment type="caution">
    <text evidence="6">The sequence shown here is derived from an EMBL/GenBank/DDBJ whole genome shotgun (WGS) entry which is preliminary data.</text>
</comment>
<dbReference type="Gene3D" id="3.40.190.10">
    <property type="entry name" value="Periplasmic binding protein-like II"/>
    <property type="match status" value="2"/>
</dbReference>
<proteinExistence type="inferred from homology"/>
<protein>
    <submittedName>
        <fullName evidence="6">LysR family transcriptional regulator</fullName>
    </submittedName>
</protein>
<dbReference type="PANTHER" id="PTHR30346">
    <property type="entry name" value="TRANSCRIPTIONAL DUAL REGULATOR HCAR-RELATED"/>
    <property type="match status" value="1"/>
</dbReference>
<evidence type="ECO:0000256" key="4">
    <source>
        <dbReference type="ARBA" id="ARBA00023163"/>
    </source>
</evidence>
<dbReference type="GO" id="GO:0003700">
    <property type="term" value="F:DNA-binding transcription factor activity"/>
    <property type="evidence" value="ECO:0007669"/>
    <property type="project" value="InterPro"/>
</dbReference>
<dbReference type="Pfam" id="PF00126">
    <property type="entry name" value="HTH_1"/>
    <property type="match status" value="1"/>
</dbReference>
<accession>A0A071MHW7</accession>
<dbReference type="GO" id="GO:0032993">
    <property type="term" value="C:protein-DNA complex"/>
    <property type="evidence" value="ECO:0007669"/>
    <property type="project" value="TreeGrafter"/>
</dbReference>
<dbReference type="GO" id="GO:0003677">
    <property type="term" value="F:DNA binding"/>
    <property type="evidence" value="ECO:0007669"/>
    <property type="project" value="UniProtKB-KW"/>
</dbReference>
<dbReference type="CDD" id="cd08414">
    <property type="entry name" value="PBP2_LTTR_aromatics_like"/>
    <property type="match status" value="1"/>
</dbReference>
<dbReference type="Pfam" id="PF03466">
    <property type="entry name" value="LysR_substrate"/>
    <property type="match status" value="1"/>
</dbReference>
<dbReference type="Gene3D" id="1.10.10.10">
    <property type="entry name" value="Winged helix-like DNA-binding domain superfamily/Winged helix DNA-binding domain"/>
    <property type="match status" value="1"/>
</dbReference>
<dbReference type="InterPro" id="IPR036390">
    <property type="entry name" value="WH_DNA-bd_sf"/>
</dbReference>
<dbReference type="SUPFAM" id="SSF46785">
    <property type="entry name" value="Winged helix' DNA-binding domain"/>
    <property type="match status" value="1"/>
</dbReference>
<gene>
    <name evidence="6" type="ORF">DT99_07405</name>
</gene>
<comment type="similarity">
    <text evidence="1">Belongs to the LysR transcriptional regulatory family.</text>
</comment>
<evidence type="ECO:0000313" key="6">
    <source>
        <dbReference type="EMBL" id="KEA60255.1"/>
    </source>
</evidence>
<evidence type="ECO:0000256" key="2">
    <source>
        <dbReference type="ARBA" id="ARBA00023015"/>
    </source>
</evidence>
<dbReference type="PANTHER" id="PTHR30346:SF0">
    <property type="entry name" value="HCA OPERON TRANSCRIPTIONAL ACTIVATOR HCAR"/>
    <property type="match status" value="1"/>
</dbReference>
<reference evidence="6" key="1">
    <citation type="submission" date="2014-04" db="EMBL/GenBank/DDBJ databases">
        <title>In planta biocontrol of soil-borne Fusarium wilt of banana through a plant endophytic bacterium, Burkholderia cenocepacia 869T2.</title>
        <authorList>
            <person name="Ho Y.-N."/>
            <person name="Chiang H.-M."/>
            <person name="Chao C.-P."/>
            <person name="Su C.-C."/>
            <person name="Hsu H.-F."/>
            <person name="Guo C.-T."/>
            <person name="Hsieh J.-L."/>
            <person name="Huang C.-C."/>
        </authorList>
    </citation>
    <scope>NUCLEOTIDE SEQUENCE [LARGE SCALE GENOMIC DNA]</scope>
    <source>
        <strain evidence="6">869T2</strain>
    </source>
</reference>
<dbReference type="EMBL" id="JJOA01000006">
    <property type="protein sequence ID" value="KEA60255.1"/>
    <property type="molecule type" value="Genomic_DNA"/>
</dbReference>
<keyword evidence="3" id="KW-0238">DNA-binding</keyword>
<dbReference type="InterPro" id="IPR000847">
    <property type="entry name" value="LysR_HTH_N"/>
</dbReference>
<dbReference type="PROSITE" id="PS50931">
    <property type="entry name" value="HTH_LYSR"/>
    <property type="match status" value="1"/>
</dbReference>
<dbReference type="SUPFAM" id="SSF53850">
    <property type="entry name" value="Periplasmic binding protein-like II"/>
    <property type="match status" value="1"/>
</dbReference>
<organism evidence="6">
    <name type="scientific">Burkholderia cenocepacia</name>
    <dbReference type="NCBI Taxonomy" id="95486"/>
    <lineage>
        <taxon>Bacteria</taxon>
        <taxon>Pseudomonadati</taxon>
        <taxon>Pseudomonadota</taxon>
        <taxon>Betaproteobacteria</taxon>
        <taxon>Burkholderiales</taxon>
        <taxon>Burkholderiaceae</taxon>
        <taxon>Burkholderia</taxon>
        <taxon>Burkholderia cepacia complex</taxon>
    </lineage>
</organism>
<dbReference type="AlphaFoldDB" id="A0A071MHW7"/>
<dbReference type="PRINTS" id="PR00039">
    <property type="entry name" value="HTHLYSR"/>
</dbReference>
<dbReference type="InterPro" id="IPR005119">
    <property type="entry name" value="LysR_subst-bd"/>
</dbReference>
<dbReference type="FunFam" id="1.10.10.10:FF:000001">
    <property type="entry name" value="LysR family transcriptional regulator"/>
    <property type="match status" value="1"/>
</dbReference>
<name>A0A071MHW7_9BURK</name>
<keyword evidence="2" id="KW-0805">Transcription regulation</keyword>
<evidence type="ECO:0000259" key="5">
    <source>
        <dbReference type="PROSITE" id="PS50931"/>
    </source>
</evidence>